<feature type="domain" description="SusD-like N-terminal" evidence="7">
    <location>
        <begin position="23"/>
        <end position="222"/>
    </location>
</feature>
<evidence type="ECO:0000259" key="7">
    <source>
        <dbReference type="Pfam" id="PF14322"/>
    </source>
</evidence>
<dbReference type="Pfam" id="PF07980">
    <property type="entry name" value="SusD_RagB"/>
    <property type="match status" value="1"/>
</dbReference>
<proteinExistence type="inferred from homology"/>
<keyword evidence="3" id="KW-0732">Signal</keyword>
<accession>A0AB33IRH1</accession>
<comment type="similarity">
    <text evidence="2">Belongs to the SusD family.</text>
</comment>
<protein>
    <submittedName>
        <fullName evidence="8">RagB/SusD family nutrient uptake outer membrane protein</fullName>
    </submittedName>
</protein>
<evidence type="ECO:0000313" key="8">
    <source>
        <dbReference type="EMBL" id="BFO72250.1"/>
    </source>
</evidence>
<keyword evidence="5" id="KW-0998">Cell outer membrane</keyword>
<dbReference type="Gene3D" id="1.25.40.390">
    <property type="match status" value="1"/>
</dbReference>
<evidence type="ECO:0000256" key="3">
    <source>
        <dbReference type="ARBA" id="ARBA00022729"/>
    </source>
</evidence>
<dbReference type="InterPro" id="IPR011990">
    <property type="entry name" value="TPR-like_helical_dom_sf"/>
</dbReference>
<gene>
    <name evidence="8" type="ORF">GTC17253_22160</name>
</gene>
<evidence type="ECO:0000256" key="5">
    <source>
        <dbReference type="ARBA" id="ARBA00023237"/>
    </source>
</evidence>
<dbReference type="InterPro" id="IPR012944">
    <property type="entry name" value="SusD_RagB_dom"/>
</dbReference>
<feature type="domain" description="RagB/SusD" evidence="6">
    <location>
        <begin position="370"/>
        <end position="526"/>
    </location>
</feature>
<dbReference type="Pfam" id="PF14322">
    <property type="entry name" value="SusD-like_3"/>
    <property type="match status" value="1"/>
</dbReference>
<evidence type="ECO:0000256" key="2">
    <source>
        <dbReference type="ARBA" id="ARBA00006275"/>
    </source>
</evidence>
<sequence length="527" mass="58814">MKKTYIIAGLTACLALTTSCQNFLDEDPKGRLTADTFFSTQEELDMGTYALYRQVMNSQNNTNPLIIAWQGDDITTHPGSNKQAYADVDAFHPTDGNKGAAAVWNSGYKVIKAANYLINSAGKTPTTKEEVNIAIGQAKFWRAVNYLKLVRVFGPIPMNLNGEVDYSRPLASVEEVYNQIVADLKDCVEILPTSYSKEPRKMNGANIYITKQAAQSVLAAAYMGMAGWPLNKTEYYKQAAASAKAVIDGVKAGKYEYMLEPSYNLVYAPSRNYTNETVVGINYNGAYVWDEDSEMSISDLFESLGGWGDGWSEYKFWKDFPAGARKDATISPKIVKNNGRNGETELIDWWQVEEKHPMYCNLLTGPGFTDYDYTKPAGTKNTNSHRHRLVRYSEVLLWYAESQARSEGTPNALAYECINQVRQRAGLTALPTGMSGAAFAEACVQEHGWEVAGYWPALVCRRQDLFRLNRLEALFNYRKKNAPIEITAGVTEKENVLIPDNVTWNGEKSIYLPYPAADASLNSNIKH</sequence>
<name>A0AB33IRH1_9BACT</name>
<reference evidence="8" key="1">
    <citation type="submission" date="2024-07" db="EMBL/GenBank/DDBJ databases">
        <title>Complete genome sequence of Prevotella sp. YM-2024 GTC17253.</title>
        <authorList>
            <person name="Hayashi M."/>
            <person name="Muto Y."/>
            <person name="Tanaka K."/>
            <person name="Niwa H."/>
        </authorList>
    </citation>
    <scope>NUCLEOTIDE SEQUENCE</scope>
    <source>
        <strain evidence="8">GTC17253</strain>
    </source>
</reference>
<dbReference type="EMBL" id="AP035785">
    <property type="protein sequence ID" value="BFO72250.1"/>
    <property type="molecule type" value="Genomic_DNA"/>
</dbReference>
<dbReference type="SUPFAM" id="SSF48452">
    <property type="entry name" value="TPR-like"/>
    <property type="match status" value="1"/>
</dbReference>
<organism evidence="8">
    <name type="scientific">Prevotella sp. GTC17253</name>
    <dbReference type="NCBI Taxonomy" id="3236793"/>
    <lineage>
        <taxon>Bacteria</taxon>
        <taxon>Pseudomonadati</taxon>
        <taxon>Bacteroidota</taxon>
        <taxon>Bacteroidia</taxon>
        <taxon>Bacteroidales</taxon>
        <taxon>Prevotellaceae</taxon>
        <taxon>Prevotella</taxon>
    </lineage>
</organism>
<dbReference type="PROSITE" id="PS51257">
    <property type="entry name" value="PROKAR_LIPOPROTEIN"/>
    <property type="match status" value="1"/>
</dbReference>
<dbReference type="GO" id="GO:0009279">
    <property type="term" value="C:cell outer membrane"/>
    <property type="evidence" value="ECO:0007669"/>
    <property type="project" value="UniProtKB-SubCell"/>
</dbReference>
<evidence type="ECO:0000259" key="6">
    <source>
        <dbReference type="Pfam" id="PF07980"/>
    </source>
</evidence>
<keyword evidence="4" id="KW-0472">Membrane</keyword>
<evidence type="ECO:0000256" key="1">
    <source>
        <dbReference type="ARBA" id="ARBA00004442"/>
    </source>
</evidence>
<comment type="subcellular location">
    <subcellularLocation>
        <location evidence="1">Cell outer membrane</location>
    </subcellularLocation>
</comment>
<dbReference type="AlphaFoldDB" id="A0AB33IRH1"/>
<dbReference type="InterPro" id="IPR033985">
    <property type="entry name" value="SusD-like_N"/>
</dbReference>
<evidence type="ECO:0000256" key="4">
    <source>
        <dbReference type="ARBA" id="ARBA00023136"/>
    </source>
</evidence>